<keyword evidence="3" id="KW-1185">Reference proteome</keyword>
<proteinExistence type="predicted"/>
<dbReference type="InterPro" id="IPR051141">
    <property type="entry name" value="UPF0339_domain"/>
</dbReference>
<dbReference type="EMBL" id="FUYQ01000014">
    <property type="protein sequence ID" value="SKB63254.1"/>
    <property type="molecule type" value="Genomic_DNA"/>
</dbReference>
<name>A0A1T5CV10_9BACT</name>
<feature type="domain" description="DUF1508" evidence="1">
    <location>
        <begin position="60"/>
        <end position="107"/>
    </location>
</feature>
<evidence type="ECO:0000259" key="1">
    <source>
        <dbReference type="Pfam" id="PF07411"/>
    </source>
</evidence>
<evidence type="ECO:0000313" key="3">
    <source>
        <dbReference type="Proteomes" id="UP000190852"/>
    </source>
</evidence>
<dbReference type="InterPro" id="IPR036913">
    <property type="entry name" value="YegP-like_sf"/>
</dbReference>
<dbReference type="Proteomes" id="UP000190852">
    <property type="component" value="Unassembled WGS sequence"/>
</dbReference>
<dbReference type="SUPFAM" id="SSF160113">
    <property type="entry name" value="YegP-like"/>
    <property type="match status" value="2"/>
</dbReference>
<protein>
    <recommendedName>
        <fullName evidence="1">DUF1508 domain-containing protein</fullName>
    </recommendedName>
</protein>
<accession>A0A1T5CV10</accession>
<reference evidence="3" key="1">
    <citation type="submission" date="2017-02" db="EMBL/GenBank/DDBJ databases">
        <authorList>
            <person name="Varghese N."/>
            <person name="Submissions S."/>
        </authorList>
    </citation>
    <scope>NUCLEOTIDE SEQUENCE [LARGE SCALE GENOMIC DNA]</scope>
    <source>
        <strain evidence="3">DSM 24967</strain>
    </source>
</reference>
<dbReference type="Pfam" id="PF07411">
    <property type="entry name" value="DUF1508"/>
    <property type="match status" value="2"/>
</dbReference>
<dbReference type="PANTHER" id="PTHR40606:SF1">
    <property type="entry name" value="UPF0339 PROTEIN YEGP"/>
    <property type="match status" value="1"/>
</dbReference>
<gene>
    <name evidence="2" type="ORF">SAMN05660349_02116</name>
</gene>
<sequence length="111" mass="12243">MGKFIISKRTNDEFQFNLKASNGEIILSSEGYKTKVSCKNGIESVQKNSPEIKMYEIKEAKNGKFHFNLKASNGQVIGTSQLYASEASCKNGIESVMKNAPTATIVDETEQ</sequence>
<organism evidence="2 3">
    <name type="scientific">Parabacteroides chartae</name>
    <dbReference type="NCBI Taxonomy" id="1037355"/>
    <lineage>
        <taxon>Bacteria</taxon>
        <taxon>Pseudomonadati</taxon>
        <taxon>Bacteroidota</taxon>
        <taxon>Bacteroidia</taxon>
        <taxon>Bacteroidales</taxon>
        <taxon>Tannerellaceae</taxon>
        <taxon>Parabacteroides</taxon>
    </lineage>
</organism>
<evidence type="ECO:0000313" key="2">
    <source>
        <dbReference type="EMBL" id="SKB63254.1"/>
    </source>
</evidence>
<dbReference type="PANTHER" id="PTHR40606">
    <property type="match status" value="1"/>
</dbReference>
<dbReference type="InterPro" id="IPR010879">
    <property type="entry name" value="DUF1508"/>
</dbReference>
<feature type="domain" description="DUF1508" evidence="1">
    <location>
        <begin position="11"/>
        <end position="55"/>
    </location>
</feature>
<dbReference type="AlphaFoldDB" id="A0A1T5CV10"/>
<dbReference type="Gene3D" id="2.30.29.80">
    <property type="match status" value="1"/>
</dbReference>